<accession>A0ABW5QU06</accession>
<gene>
    <name evidence="9" type="ORF">ACFSW5_06135</name>
</gene>
<dbReference type="EMBL" id="JBHUMY010000006">
    <property type="protein sequence ID" value="MFD2659847.1"/>
    <property type="molecule type" value="Genomic_DNA"/>
</dbReference>
<feature type="domain" description="Acyl-CoA dehydrogenase/oxidase C-terminal" evidence="6">
    <location>
        <begin position="229"/>
        <end position="378"/>
    </location>
</feature>
<evidence type="ECO:0000256" key="3">
    <source>
        <dbReference type="ARBA" id="ARBA00022630"/>
    </source>
</evidence>
<dbReference type="InterPro" id="IPR013786">
    <property type="entry name" value="AcylCoA_DH/ox_N"/>
</dbReference>
<dbReference type="Pfam" id="PF02771">
    <property type="entry name" value="Acyl-CoA_dh_N"/>
    <property type="match status" value="1"/>
</dbReference>
<organism evidence="9 10">
    <name type="scientific">Paenibacillus thailandensis</name>
    <dbReference type="NCBI Taxonomy" id="393250"/>
    <lineage>
        <taxon>Bacteria</taxon>
        <taxon>Bacillati</taxon>
        <taxon>Bacillota</taxon>
        <taxon>Bacilli</taxon>
        <taxon>Bacillales</taxon>
        <taxon>Paenibacillaceae</taxon>
        <taxon>Paenibacillus</taxon>
    </lineage>
</organism>
<feature type="domain" description="Acyl-CoA oxidase/dehydrogenase middle" evidence="7">
    <location>
        <begin position="122"/>
        <end position="217"/>
    </location>
</feature>
<dbReference type="Gene3D" id="1.10.540.10">
    <property type="entry name" value="Acyl-CoA dehydrogenase/oxidase, N-terminal domain"/>
    <property type="match status" value="1"/>
</dbReference>
<comment type="cofactor">
    <cofactor evidence="1 5">
        <name>FAD</name>
        <dbReference type="ChEBI" id="CHEBI:57692"/>
    </cofactor>
</comment>
<dbReference type="InterPro" id="IPR009075">
    <property type="entry name" value="AcylCo_DH/oxidase_C"/>
</dbReference>
<evidence type="ECO:0000259" key="8">
    <source>
        <dbReference type="Pfam" id="PF02771"/>
    </source>
</evidence>
<evidence type="ECO:0000256" key="4">
    <source>
        <dbReference type="ARBA" id="ARBA00022827"/>
    </source>
</evidence>
<comment type="caution">
    <text evidence="9">The sequence shown here is derived from an EMBL/GenBank/DDBJ whole genome shotgun (WGS) entry which is preliminary data.</text>
</comment>
<evidence type="ECO:0000256" key="2">
    <source>
        <dbReference type="ARBA" id="ARBA00009347"/>
    </source>
</evidence>
<dbReference type="InterPro" id="IPR006089">
    <property type="entry name" value="Acyl-CoA_DH_CS"/>
</dbReference>
<proteinExistence type="inferred from homology"/>
<dbReference type="SUPFAM" id="SSF56645">
    <property type="entry name" value="Acyl-CoA dehydrogenase NM domain-like"/>
    <property type="match status" value="1"/>
</dbReference>
<feature type="domain" description="Acyl-CoA dehydrogenase/oxidase N-terminal" evidence="8">
    <location>
        <begin position="6"/>
        <end position="117"/>
    </location>
</feature>
<dbReference type="Gene3D" id="2.40.110.10">
    <property type="entry name" value="Butyryl-CoA Dehydrogenase, subunit A, domain 2"/>
    <property type="match status" value="1"/>
</dbReference>
<sequence>MELRPTKEQEAIRDLARRFAATEVRQAVAAMERDKRFPQELFARLKELGLTGIPVPQAWGGRGADFVSYTMAVHELSKESAALGVILSVHTSVATLPILRYGTDEQRERFVRPLAGGALLGAFALTEPWAGSDAGSIRTSAVRNGDEYVLNGTKTFITNAGAADLYVVFAVTDPSRGTRGITAFVVGKDAEGFKIGPNEKKMGLHGSQTCCIVLDNVRLPAEQRLGEEGQGFSIAMGSLDGGRIGIAAQSLGIAEAALGLMCEAALPKADGSKARRAVPVGAPQAELAYWIEHVEAARLFVYRAAALRQEGKPCTKEASMVKLLASDTAVGAAGAAVRTLGGSTRPAGQTAARLFRDAKVTQIYEGTNEIHRIVISGQLMKKGGV</sequence>
<dbReference type="PROSITE" id="PS00072">
    <property type="entry name" value="ACYL_COA_DH_1"/>
    <property type="match status" value="1"/>
</dbReference>
<evidence type="ECO:0000259" key="6">
    <source>
        <dbReference type="Pfam" id="PF00441"/>
    </source>
</evidence>
<dbReference type="RefSeq" id="WP_379270526.1">
    <property type="nucleotide sequence ID" value="NZ_JBHUGT010000015.1"/>
</dbReference>
<dbReference type="Proteomes" id="UP001597493">
    <property type="component" value="Unassembled WGS sequence"/>
</dbReference>
<dbReference type="PANTHER" id="PTHR43884:SF12">
    <property type="entry name" value="ISOVALERYL-COA DEHYDROGENASE, MITOCHONDRIAL-RELATED"/>
    <property type="match status" value="1"/>
</dbReference>
<keyword evidence="10" id="KW-1185">Reference proteome</keyword>
<dbReference type="PANTHER" id="PTHR43884">
    <property type="entry name" value="ACYL-COA DEHYDROGENASE"/>
    <property type="match status" value="1"/>
</dbReference>
<dbReference type="Pfam" id="PF00441">
    <property type="entry name" value="Acyl-CoA_dh_1"/>
    <property type="match status" value="1"/>
</dbReference>
<dbReference type="Pfam" id="PF02770">
    <property type="entry name" value="Acyl-CoA_dh_M"/>
    <property type="match status" value="1"/>
</dbReference>
<evidence type="ECO:0000259" key="7">
    <source>
        <dbReference type="Pfam" id="PF02770"/>
    </source>
</evidence>
<dbReference type="PIRSF" id="PIRSF016578">
    <property type="entry name" value="HsaA"/>
    <property type="match status" value="1"/>
</dbReference>
<keyword evidence="3 5" id="KW-0285">Flavoprotein</keyword>
<keyword evidence="4 5" id="KW-0274">FAD</keyword>
<dbReference type="Gene3D" id="1.20.140.10">
    <property type="entry name" value="Butyryl-CoA Dehydrogenase, subunit A, domain 3"/>
    <property type="match status" value="1"/>
</dbReference>
<name>A0ABW5QU06_9BACL</name>
<evidence type="ECO:0000313" key="10">
    <source>
        <dbReference type="Proteomes" id="UP001597493"/>
    </source>
</evidence>
<protein>
    <submittedName>
        <fullName evidence="9">Acyl-CoA dehydrogenase family protein</fullName>
    </submittedName>
</protein>
<dbReference type="InterPro" id="IPR046373">
    <property type="entry name" value="Acyl-CoA_Oxase/DH_mid-dom_sf"/>
</dbReference>
<evidence type="ECO:0000313" key="9">
    <source>
        <dbReference type="EMBL" id="MFD2659847.1"/>
    </source>
</evidence>
<dbReference type="SUPFAM" id="SSF47203">
    <property type="entry name" value="Acyl-CoA dehydrogenase C-terminal domain-like"/>
    <property type="match status" value="1"/>
</dbReference>
<dbReference type="InterPro" id="IPR009100">
    <property type="entry name" value="AcylCoA_DH/oxidase_NM_dom_sf"/>
</dbReference>
<keyword evidence="5" id="KW-0560">Oxidoreductase</keyword>
<reference evidence="10" key="1">
    <citation type="journal article" date="2019" name="Int. J. Syst. Evol. Microbiol.">
        <title>The Global Catalogue of Microorganisms (GCM) 10K type strain sequencing project: providing services to taxonomists for standard genome sequencing and annotation.</title>
        <authorList>
            <consortium name="The Broad Institute Genomics Platform"/>
            <consortium name="The Broad Institute Genome Sequencing Center for Infectious Disease"/>
            <person name="Wu L."/>
            <person name="Ma J."/>
        </authorList>
    </citation>
    <scope>NUCLEOTIDE SEQUENCE [LARGE SCALE GENOMIC DNA]</scope>
    <source>
        <strain evidence="10">TISTR 1827</strain>
    </source>
</reference>
<dbReference type="InterPro" id="IPR037069">
    <property type="entry name" value="AcylCoA_DH/ox_N_sf"/>
</dbReference>
<evidence type="ECO:0000256" key="1">
    <source>
        <dbReference type="ARBA" id="ARBA00001974"/>
    </source>
</evidence>
<dbReference type="InterPro" id="IPR006091">
    <property type="entry name" value="Acyl-CoA_Oxase/DH_mid-dom"/>
</dbReference>
<dbReference type="InterPro" id="IPR036250">
    <property type="entry name" value="AcylCo_DH-like_C"/>
</dbReference>
<comment type="similarity">
    <text evidence="2 5">Belongs to the acyl-CoA dehydrogenase family.</text>
</comment>
<evidence type="ECO:0000256" key="5">
    <source>
        <dbReference type="RuleBase" id="RU362125"/>
    </source>
</evidence>